<dbReference type="AlphaFoldDB" id="A0A1H3VH69"/>
<dbReference type="OrthoDB" id="9810154at2"/>
<dbReference type="PANTHER" id="PTHR47623">
    <property type="entry name" value="OS09G0287300 PROTEIN"/>
    <property type="match status" value="1"/>
</dbReference>
<reference evidence="3" key="1">
    <citation type="submission" date="2016-10" db="EMBL/GenBank/DDBJ databases">
        <authorList>
            <person name="Varghese N."/>
            <person name="Submissions S."/>
        </authorList>
    </citation>
    <scope>NUCLEOTIDE SEQUENCE [LARGE SCALE GENOMIC DNA]</scope>
    <source>
        <strain evidence="3">KPR-1</strain>
    </source>
</reference>
<dbReference type="CDD" id="cd07067">
    <property type="entry name" value="HP_PGM_like"/>
    <property type="match status" value="1"/>
</dbReference>
<dbReference type="SMART" id="SM00855">
    <property type="entry name" value="PGAM"/>
    <property type="match status" value="1"/>
</dbReference>
<dbReference type="Gene3D" id="3.40.50.1240">
    <property type="entry name" value="Phosphoglycerate mutase-like"/>
    <property type="match status" value="1"/>
</dbReference>
<dbReference type="EMBL" id="FNQV01000001">
    <property type="protein sequence ID" value="SDZ73528.1"/>
    <property type="molecule type" value="Genomic_DNA"/>
</dbReference>
<dbReference type="Proteomes" id="UP000199288">
    <property type="component" value="Unassembled WGS sequence"/>
</dbReference>
<keyword evidence="3" id="KW-1185">Reference proteome</keyword>
<organism evidence="2 3">
    <name type="scientific">Bowdeniella nasicola</name>
    <dbReference type="NCBI Taxonomy" id="208480"/>
    <lineage>
        <taxon>Bacteria</taxon>
        <taxon>Bacillati</taxon>
        <taxon>Actinomycetota</taxon>
        <taxon>Actinomycetes</taxon>
        <taxon>Actinomycetales</taxon>
        <taxon>Actinomycetaceae</taxon>
        <taxon>Bowdeniella</taxon>
    </lineage>
</organism>
<dbReference type="InterPro" id="IPR013078">
    <property type="entry name" value="His_Pase_superF_clade-1"/>
</dbReference>
<dbReference type="PANTHER" id="PTHR47623:SF1">
    <property type="entry name" value="OS09G0287300 PROTEIN"/>
    <property type="match status" value="1"/>
</dbReference>
<dbReference type="InterPro" id="IPR029033">
    <property type="entry name" value="His_PPase_superfam"/>
</dbReference>
<dbReference type="RefSeq" id="WP_092560783.1">
    <property type="nucleotide sequence ID" value="NZ_FNQV01000001.1"/>
</dbReference>
<feature type="binding site" evidence="1">
    <location>
        <position position="59"/>
    </location>
    <ligand>
        <name>substrate</name>
    </ligand>
</feature>
<name>A0A1H3VH69_9ACTO</name>
<dbReference type="Pfam" id="PF00300">
    <property type="entry name" value="His_Phos_1"/>
    <property type="match status" value="1"/>
</dbReference>
<sequence>MEASKLILVRHAKSDWDLVVPDIDRPLASRGRRQAPHTGTWLAEQAFDVDLVALSPALRAQETWRLIATQWDMPAPVRTCEELYTFSGASLKRAIAGIAEAGSVLVVGHNPALEDLATQLTGQAVRMVTSAVAVIEYASSDRWLNDGTLQFCGRPGE</sequence>
<evidence type="ECO:0000313" key="2">
    <source>
        <dbReference type="EMBL" id="SDZ73528.1"/>
    </source>
</evidence>
<gene>
    <name evidence="2" type="ORF">SAMN02910418_00028</name>
</gene>
<dbReference type="SUPFAM" id="SSF53254">
    <property type="entry name" value="Phosphoglycerate mutase-like"/>
    <property type="match status" value="1"/>
</dbReference>
<evidence type="ECO:0000313" key="3">
    <source>
        <dbReference type="Proteomes" id="UP000199288"/>
    </source>
</evidence>
<proteinExistence type="predicted"/>
<accession>A0A1H3VH69</accession>
<protein>
    <submittedName>
        <fullName evidence="2">Phosphohistidine phosphatase</fullName>
    </submittedName>
</protein>
<evidence type="ECO:0000256" key="1">
    <source>
        <dbReference type="PIRSR" id="PIRSR613078-2"/>
    </source>
</evidence>